<dbReference type="SUPFAM" id="SSF52540">
    <property type="entry name" value="P-loop containing nucleoside triphosphate hydrolases"/>
    <property type="match status" value="1"/>
</dbReference>
<dbReference type="EMBL" id="LCEW01000027">
    <property type="protein sequence ID" value="KKS79868.1"/>
    <property type="molecule type" value="Genomic_DNA"/>
</dbReference>
<dbReference type="Pfam" id="PF01712">
    <property type="entry name" value="dNK"/>
    <property type="match status" value="1"/>
</dbReference>
<evidence type="ECO:0000313" key="4">
    <source>
        <dbReference type="EMBL" id="KKS79868.1"/>
    </source>
</evidence>
<dbReference type="GO" id="GO:0005524">
    <property type="term" value="F:ATP binding"/>
    <property type="evidence" value="ECO:0007669"/>
    <property type="project" value="UniProtKB-KW"/>
</dbReference>
<accession>A0A0G1EZ13</accession>
<name>A0A0G1EZ13_9BACT</name>
<sequence>MKCNKFITVIGNVASGKSTLTRLLTKKMKARQIPADSLFKVNPFFPLALNDRPRWSLASDLWFFYERLKLERKIPRQLKKNYVVVDSGLPMSFVYARSRLISGYLTRNEWELYKSIHDELLPTALFPDLIIYLKAPVQTILKRIKRRRRKFELKHYSAKYLLGLEESLEIVIKKLIKHKVKIIPIDISKIDFIHNQTDLNHLITEVIK</sequence>
<feature type="binding site" evidence="2">
    <location>
        <begin position="11"/>
        <end position="19"/>
    </location>
    <ligand>
        <name>ATP</name>
        <dbReference type="ChEBI" id="CHEBI:30616"/>
    </ligand>
</feature>
<dbReference type="InterPro" id="IPR031314">
    <property type="entry name" value="DNK_dom"/>
</dbReference>
<feature type="binding site" evidence="2">
    <location>
        <begin position="143"/>
        <end position="147"/>
    </location>
    <ligand>
        <name>ATP</name>
        <dbReference type="ChEBI" id="CHEBI:30616"/>
    </ligand>
</feature>
<dbReference type="AlphaFoldDB" id="A0A0G1EZ13"/>
<evidence type="ECO:0000256" key="2">
    <source>
        <dbReference type="PIRSR" id="PIRSR000705-3"/>
    </source>
</evidence>
<keyword evidence="4" id="KW-0808">Transferase</keyword>
<dbReference type="PIRSF" id="PIRSF000705">
    <property type="entry name" value="DNK"/>
    <property type="match status" value="1"/>
</dbReference>
<keyword evidence="4" id="KW-0418">Kinase</keyword>
<keyword evidence="2" id="KW-0547">Nucleotide-binding</keyword>
<dbReference type="Gene3D" id="3.40.50.300">
    <property type="entry name" value="P-loop containing nucleotide triphosphate hydrolases"/>
    <property type="match status" value="1"/>
</dbReference>
<dbReference type="GO" id="GO:0019136">
    <property type="term" value="F:deoxynucleoside kinase activity"/>
    <property type="evidence" value="ECO:0007669"/>
    <property type="project" value="InterPro"/>
</dbReference>
<dbReference type="PANTHER" id="PTHR10513">
    <property type="entry name" value="DEOXYNUCLEOSIDE KINASE"/>
    <property type="match status" value="1"/>
</dbReference>
<dbReference type="PANTHER" id="PTHR10513:SF35">
    <property type="entry name" value="DEOXYADENOSINE KINASE"/>
    <property type="match status" value="1"/>
</dbReference>
<dbReference type="STRING" id="1618369.UV54_C0027G0005"/>
<proteinExistence type="predicted"/>
<dbReference type="InterPro" id="IPR002624">
    <property type="entry name" value="DCK/DGK"/>
</dbReference>
<evidence type="ECO:0000313" key="5">
    <source>
        <dbReference type="Proteomes" id="UP000034213"/>
    </source>
</evidence>
<feature type="active site" description="Proton acceptor" evidence="1">
    <location>
        <position position="86"/>
    </location>
</feature>
<evidence type="ECO:0000256" key="1">
    <source>
        <dbReference type="PIRSR" id="PIRSR000705-1"/>
    </source>
</evidence>
<evidence type="ECO:0000259" key="3">
    <source>
        <dbReference type="Pfam" id="PF01712"/>
    </source>
</evidence>
<organism evidence="4 5">
    <name type="scientific">Candidatus Beckwithbacteria bacterium GW2011_GWA2_43_10</name>
    <dbReference type="NCBI Taxonomy" id="1618369"/>
    <lineage>
        <taxon>Bacteria</taxon>
        <taxon>Candidatus Beckwithiibacteriota</taxon>
    </lineage>
</organism>
<dbReference type="Proteomes" id="UP000034213">
    <property type="component" value="Unassembled WGS sequence"/>
</dbReference>
<dbReference type="InterPro" id="IPR027417">
    <property type="entry name" value="P-loop_NTPase"/>
</dbReference>
<dbReference type="GO" id="GO:0005737">
    <property type="term" value="C:cytoplasm"/>
    <property type="evidence" value="ECO:0007669"/>
    <property type="project" value="TreeGrafter"/>
</dbReference>
<keyword evidence="2" id="KW-0067">ATP-binding</keyword>
<comment type="caution">
    <text evidence="4">The sequence shown here is derived from an EMBL/GenBank/DDBJ whole genome shotgun (WGS) entry which is preliminary data.</text>
</comment>
<gene>
    <name evidence="4" type="ORF">UV54_C0027G0005</name>
</gene>
<dbReference type="InterPro" id="IPR050566">
    <property type="entry name" value="Deoxyribonucleoside_kinase"/>
</dbReference>
<reference evidence="4 5" key="1">
    <citation type="journal article" date="2015" name="Nature">
        <title>rRNA introns, odd ribosomes, and small enigmatic genomes across a large radiation of phyla.</title>
        <authorList>
            <person name="Brown C.T."/>
            <person name="Hug L.A."/>
            <person name="Thomas B.C."/>
            <person name="Sharon I."/>
            <person name="Castelle C.J."/>
            <person name="Singh A."/>
            <person name="Wilkins M.J."/>
            <person name="Williams K.H."/>
            <person name="Banfield J.F."/>
        </authorList>
    </citation>
    <scope>NUCLEOTIDE SEQUENCE [LARGE SCALE GENOMIC DNA]</scope>
</reference>
<protein>
    <submittedName>
        <fullName evidence="4">Deoxynucleoside kinase</fullName>
    </submittedName>
</protein>
<feature type="domain" description="Deoxynucleoside kinase" evidence="3">
    <location>
        <begin position="7"/>
        <end position="206"/>
    </location>
</feature>